<evidence type="ECO:0000256" key="6">
    <source>
        <dbReference type="ARBA" id="ARBA00023034"/>
    </source>
</evidence>
<dbReference type="GO" id="GO:0051753">
    <property type="term" value="F:mannan synthase activity"/>
    <property type="evidence" value="ECO:0007669"/>
    <property type="project" value="TreeGrafter"/>
</dbReference>
<name>D7L6W6_ARALL</name>
<dbReference type="EMBL" id="GL348715">
    <property type="protein sequence ID" value="EFH61977.1"/>
    <property type="molecule type" value="Genomic_DNA"/>
</dbReference>
<dbReference type="PANTHER" id="PTHR32044:SF65">
    <property type="entry name" value="GLUCOMANNAN 4-BETA-MANNOSYLTRANSFERASE 10-RELATED"/>
    <property type="match status" value="1"/>
</dbReference>
<dbReference type="PANTHER" id="PTHR32044">
    <property type="entry name" value="GLUCOMANNAN 4-BETA-MANNOSYLTRANSFERASE 9"/>
    <property type="match status" value="1"/>
</dbReference>
<dbReference type="Gene3D" id="3.90.550.10">
    <property type="entry name" value="Spore Coat Polysaccharide Biosynthesis Protein SpsA, Chain A"/>
    <property type="match status" value="1"/>
</dbReference>
<dbReference type="Proteomes" id="UP000008694">
    <property type="component" value="Unassembled WGS sequence"/>
</dbReference>
<gene>
    <name evidence="16" type="ORF">ARALYDRAFT_673650</name>
</gene>
<dbReference type="STRING" id="81972.D7L6W6"/>
<comment type="similarity">
    <text evidence="11">Belongs to the glycosyltransferase 2 family. Plant cellulose synthase-like A subfamily.</text>
</comment>
<evidence type="ECO:0000256" key="2">
    <source>
        <dbReference type="ARBA" id="ARBA00022676"/>
    </source>
</evidence>
<keyword evidence="4 14" id="KW-0812">Transmembrane</keyword>
<dbReference type="GO" id="GO:0047259">
    <property type="term" value="F:glucomannan 4-beta-mannosyltransferase activity"/>
    <property type="evidence" value="ECO:0007669"/>
    <property type="project" value="UniProtKB-EC"/>
</dbReference>
<dbReference type="GO" id="GO:0000139">
    <property type="term" value="C:Golgi membrane"/>
    <property type="evidence" value="ECO:0007669"/>
    <property type="project" value="UniProtKB-SubCell"/>
</dbReference>
<protein>
    <recommendedName>
        <fullName evidence="12">glucomannan 4-beta-mannosyltransferase</fullName>
        <ecNumber evidence="12">2.4.1.32</ecNumber>
    </recommendedName>
    <alternativeName>
        <fullName evidence="13">Glucomannan synthase</fullName>
    </alternativeName>
</protein>
<evidence type="ECO:0000256" key="9">
    <source>
        <dbReference type="ARBA" id="ARBA00051800"/>
    </source>
</evidence>
<sequence length="322" mass="37435">MEGALKMQLKLEASVNGVRISIDTTWTRELRSFLIVPLFKCLVALCLIISLLVFIEGIYMNLVVLYVKLFKRKPEKSTNRSRCRRTLSSDMKPTPWSLFKFQCTTKKRYIYMYSVLQLSIGAACRLIWPLERLIVQVLDDSTNQTIKKYRTEFQGLVNTECAKWESQGVNIKCERRDNRNGYKAGALKQGMKHNYVKLCSYVVIFDTDFQPEPDYLQRSVPFLVHNPEVALVQARWRFMNSNKCLMTRMQEMSLNYHFMAEIESGSTRHAFFSFNGTAGVWRMDAMEEAGGWHDRTTVEDMDLAVRAGLLGWKFVFLNDLTM</sequence>
<evidence type="ECO:0000313" key="16">
    <source>
        <dbReference type="EMBL" id="EFH61977.1"/>
    </source>
</evidence>
<evidence type="ECO:0000256" key="10">
    <source>
        <dbReference type="ARBA" id="ARBA00056537"/>
    </source>
</evidence>
<dbReference type="SUPFAM" id="SSF53448">
    <property type="entry name" value="Nucleotide-diphospho-sugar transferases"/>
    <property type="match status" value="1"/>
</dbReference>
<evidence type="ECO:0000256" key="11">
    <source>
        <dbReference type="ARBA" id="ARBA00060879"/>
    </source>
</evidence>
<dbReference type="FunFam" id="3.90.550.10:FF:000057">
    <property type="entry name" value="Glycosyltransferase-like protein, family 2"/>
    <property type="match status" value="1"/>
</dbReference>
<comment type="catalytic activity">
    <reaction evidence="9">
        <text>GDP-mannose + (glucomannan)n = GDP + (glucomannan)n+1.</text>
        <dbReference type="EC" id="2.4.1.32"/>
    </reaction>
</comment>
<keyword evidence="5 14" id="KW-1133">Transmembrane helix</keyword>
<keyword evidence="17" id="KW-1185">Reference proteome</keyword>
<proteinExistence type="inferred from homology"/>
<comment type="subcellular location">
    <subcellularLocation>
        <location evidence="1">Golgi apparatus membrane</location>
        <topology evidence="1">Multi-pass membrane protein</topology>
    </subcellularLocation>
</comment>
<evidence type="ECO:0000256" key="14">
    <source>
        <dbReference type="SAM" id="Phobius"/>
    </source>
</evidence>
<evidence type="ECO:0000256" key="5">
    <source>
        <dbReference type="ARBA" id="ARBA00022989"/>
    </source>
</evidence>
<dbReference type="HOGENOM" id="CLU_012856_3_0_1"/>
<dbReference type="InterPro" id="IPR001173">
    <property type="entry name" value="Glyco_trans_2-like"/>
</dbReference>
<evidence type="ECO:0000256" key="7">
    <source>
        <dbReference type="ARBA" id="ARBA00023136"/>
    </source>
</evidence>
<keyword evidence="2" id="KW-0328">Glycosyltransferase</keyword>
<dbReference type="GO" id="GO:0071555">
    <property type="term" value="P:cell wall organization"/>
    <property type="evidence" value="ECO:0007669"/>
    <property type="project" value="UniProtKB-KW"/>
</dbReference>
<evidence type="ECO:0000256" key="12">
    <source>
        <dbReference type="ARBA" id="ARBA00066505"/>
    </source>
</evidence>
<dbReference type="Pfam" id="PF13632">
    <property type="entry name" value="Glyco_trans_2_3"/>
    <property type="match status" value="1"/>
</dbReference>
<dbReference type="eggNOG" id="ENOG502QR7J">
    <property type="taxonomic scope" value="Eukaryota"/>
</dbReference>
<accession>D7L6W6</accession>
<evidence type="ECO:0000256" key="8">
    <source>
        <dbReference type="ARBA" id="ARBA00023316"/>
    </source>
</evidence>
<evidence type="ECO:0000256" key="4">
    <source>
        <dbReference type="ARBA" id="ARBA00022692"/>
    </source>
</evidence>
<dbReference type="Gramene" id="Al_scaffold_0003_2847">
    <property type="protein sequence ID" value="Al_scaffold_0003_2847"/>
    <property type="gene ID" value="Al_scaffold_0003_2847"/>
</dbReference>
<evidence type="ECO:0000256" key="1">
    <source>
        <dbReference type="ARBA" id="ARBA00004653"/>
    </source>
</evidence>
<organism evidence="17">
    <name type="scientific">Arabidopsis lyrata subsp. lyrata</name>
    <name type="common">Lyre-leaved rock-cress</name>
    <dbReference type="NCBI Taxonomy" id="81972"/>
    <lineage>
        <taxon>Eukaryota</taxon>
        <taxon>Viridiplantae</taxon>
        <taxon>Streptophyta</taxon>
        <taxon>Embryophyta</taxon>
        <taxon>Tracheophyta</taxon>
        <taxon>Spermatophyta</taxon>
        <taxon>Magnoliopsida</taxon>
        <taxon>eudicotyledons</taxon>
        <taxon>Gunneridae</taxon>
        <taxon>Pentapetalae</taxon>
        <taxon>rosids</taxon>
        <taxon>malvids</taxon>
        <taxon>Brassicales</taxon>
        <taxon>Brassicaceae</taxon>
        <taxon>Camelineae</taxon>
        <taxon>Arabidopsis</taxon>
    </lineage>
</organism>
<evidence type="ECO:0000259" key="15">
    <source>
        <dbReference type="Pfam" id="PF13632"/>
    </source>
</evidence>
<keyword evidence="6" id="KW-0333">Golgi apparatus</keyword>
<keyword evidence="8" id="KW-0961">Cell wall biogenesis/degradation</keyword>
<feature type="transmembrane region" description="Helical" evidence="14">
    <location>
        <begin position="42"/>
        <end position="67"/>
    </location>
</feature>
<dbReference type="InterPro" id="IPR029044">
    <property type="entry name" value="Nucleotide-diphossugar_trans"/>
</dbReference>
<keyword evidence="7 14" id="KW-0472">Membrane</keyword>
<feature type="domain" description="Glycosyltransferase 2-like" evidence="15">
    <location>
        <begin position="201"/>
        <end position="318"/>
    </location>
</feature>
<reference evidence="17" key="1">
    <citation type="journal article" date="2011" name="Nat. Genet.">
        <title>The Arabidopsis lyrata genome sequence and the basis of rapid genome size change.</title>
        <authorList>
            <person name="Hu T.T."/>
            <person name="Pattyn P."/>
            <person name="Bakker E.G."/>
            <person name="Cao J."/>
            <person name="Cheng J.-F."/>
            <person name="Clark R.M."/>
            <person name="Fahlgren N."/>
            <person name="Fawcett J.A."/>
            <person name="Grimwood J."/>
            <person name="Gundlach H."/>
            <person name="Haberer G."/>
            <person name="Hollister J.D."/>
            <person name="Ossowski S."/>
            <person name="Ottilar R.P."/>
            <person name="Salamov A.A."/>
            <person name="Schneeberger K."/>
            <person name="Spannagl M."/>
            <person name="Wang X."/>
            <person name="Yang L."/>
            <person name="Nasrallah M.E."/>
            <person name="Bergelson J."/>
            <person name="Carrington J.C."/>
            <person name="Gaut B.S."/>
            <person name="Schmutz J."/>
            <person name="Mayer K.F.X."/>
            <person name="Van de Peer Y."/>
            <person name="Grigoriev I.V."/>
            <person name="Nordborg M."/>
            <person name="Weigel D."/>
            <person name="Guo Y.-L."/>
        </authorList>
    </citation>
    <scope>NUCLEOTIDE SEQUENCE [LARGE SCALE GENOMIC DNA]</scope>
    <source>
        <strain evidence="17">cv. MN47</strain>
    </source>
</reference>
<evidence type="ECO:0000313" key="17">
    <source>
        <dbReference type="Proteomes" id="UP000008694"/>
    </source>
</evidence>
<comment type="function">
    <text evidence="10">Probable mannan synthase which consists of a 4-beta-mannosyltransferase activity on mannan using GDP-mannose. The beta-1,4-mannan product is the backbone for galactomannan synthesis by galactomannan galactosyltransferase. Galactomannan is a noncellulosic polysaccharides of plant cell wall.</text>
</comment>
<keyword evidence="3" id="KW-0808">Transferase</keyword>
<dbReference type="EC" id="2.4.1.32" evidence="12"/>
<dbReference type="AlphaFoldDB" id="D7L6W6"/>
<evidence type="ECO:0000256" key="13">
    <source>
        <dbReference type="ARBA" id="ARBA00076024"/>
    </source>
</evidence>
<evidence type="ECO:0000256" key="3">
    <source>
        <dbReference type="ARBA" id="ARBA00022679"/>
    </source>
</evidence>